<evidence type="ECO:0000256" key="7">
    <source>
        <dbReference type="ARBA" id="ARBA00018337"/>
    </source>
</evidence>
<evidence type="ECO:0000256" key="10">
    <source>
        <dbReference type="ARBA" id="ARBA00022695"/>
    </source>
</evidence>
<evidence type="ECO:0000256" key="5">
    <source>
        <dbReference type="ARBA" id="ARBA00005458"/>
    </source>
</evidence>
<reference evidence="19 20" key="1">
    <citation type="submission" date="2022-07" db="EMBL/GenBank/DDBJ databases">
        <title>Genome-wide signatures of adaptation to extreme environments.</title>
        <authorList>
            <person name="Cho C.H."/>
            <person name="Yoon H.S."/>
        </authorList>
    </citation>
    <scope>NUCLEOTIDE SEQUENCE [LARGE SCALE GENOMIC DNA]</scope>
    <source>
        <strain evidence="19 20">DBV 063 E5</strain>
    </source>
</reference>
<dbReference type="EC" id="2.7.7.41" evidence="6"/>
<evidence type="ECO:0000256" key="17">
    <source>
        <dbReference type="ARBA" id="ARBA00023264"/>
    </source>
</evidence>
<keyword evidence="16" id="KW-0594">Phospholipid biosynthesis</keyword>
<keyword evidence="13" id="KW-0443">Lipid metabolism</keyword>
<comment type="pathway">
    <text evidence="3">Phospholipid metabolism; CDP-diacylglycerol biosynthesis; CDP-diacylglycerol from sn-glycerol 3-phosphate: step 3/3.</text>
</comment>
<gene>
    <name evidence="19" type="ORF">CDCA_CDCA06G1840</name>
</gene>
<sequence length="405" mass="43962">MVVDGGQVDVEVMAAAVEDDREVLRSLPPATMVWGYGSGVVPQARDLGEDGDAAAPAQRLRDYILVVEDAREWHAENMRRHPTHYPWWMRSAGARAVRWVQRTGAAAYFVPLLPSKWASATGGSSVTHASIKYGVIEAADLLEDLVTWRHFYIAGRLHKPAVRLPAIESTEATARAHAEALWRAQRQHNLLNATRLALLASVAEDAGASAVPLSALLERIAGLSYLSDIRFRLGLEQSDKVWRIVQPNFARFAEIYREPIGTLAGQGLLQVVPYASTRATSRGEPTLADPDDLLDFSPLTAPGDRGMAALSKLVNPLLALDPFQSVAERTAIVPTGPGGRLIPPDDPLTQVRPALALACLTALRRRVMWRSIAQAGKGLASTGVGRSIAYLQRKWRSGRRTGGSG</sequence>
<evidence type="ECO:0000256" key="3">
    <source>
        <dbReference type="ARBA" id="ARBA00005119"/>
    </source>
</evidence>
<evidence type="ECO:0000256" key="16">
    <source>
        <dbReference type="ARBA" id="ARBA00023209"/>
    </source>
</evidence>
<comment type="similarity">
    <text evidence="5">Belongs to the TAM41 family.</text>
</comment>
<dbReference type="PANTHER" id="PTHR13619">
    <property type="entry name" value="PHOSPHATIDATE CYTIDYLYLTRANSFERASE, MITOCHONDRIAL"/>
    <property type="match status" value="1"/>
</dbReference>
<organism evidence="19 20">
    <name type="scientific">Cyanidium caldarium</name>
    <name type="common">Red alga</name>
    <dbReference type="NCBI Taxonomy" id="2771"/>
    <lineage>
        <taxon>Eukaryota</taxon>
        <taxon>Rhodophyta</taxon>
        <taxon>Bangiophyceae</taxon>
        <taxon>Cyanidiales</taxon>
        <taxon>Cyanidiaceae</taxon>
        <taxon>Cyanidium</taxon>
    </lineage>
</organism>
<dbReference type="GO" id="GO:0004605">
    <property type="term" value="F:phosphatidate cytidylyltransferase activity"/>
    <property type="evidence" value="ECO:0007669"/>
    <property type="project" value="UniProtKB-EC"/>
</dbReference>
<evidence type="ECO:0000313" key="19">
    <source>
        <dbReference type="EMBL" id="KAK4535815.1"/>
    </source>
</evidence>
<dbReference type="PANTHER" id="PTHR13619:SF0">
    <property type="entry name" value="PHOSPHATIDATE CYTIDYLYLTRANSFERASE, MITOCHONDRIAL"/>
    <property type="match status" value="1"/>
</dbReference>
<evidence type="ECO:0000256" key="8">
    <source>
        <dbReference type="ARBA" id="ARBA00022516"/>
    </source>
</evidence>
<evidence type="ECO:0000256" key="15">
    <source>
        <dbReference type="ARBA" id="ARBA00023136"/>
    </source>
</evidence>
<evidence type="ECO:0000256" key="18">
    <source>
        <dbReference type="ARBA" id="ARBA00029893"/>
    </source>
</evidence>
<dbReference type="InterPro" id="IPR015222">
    <property type="entry name" value="Tam41"/>
</dbReference>
<dbReference type="GO" id="GO:0005743">
    <property type="term" value="C:mitochondrial inner membrane"/>
    <property type="evidence" value="ECO:0007669"/>
    <property type="project" value="UniProtKB-SubCell"/>
</dbReference>
<keyword evidence="9" id="KW-0808">Transferase</keyword>
<dbReference type="Pfam" id="PF09139">
    <property type="entry name" value="Tam41_Mmp37"/>
    <property type="match status" value="1"/>
</dbReference>
<keyword evidence="20" id="KW-1185">Reference proteome</keyword>
<keyword evidence="10" id="KW-0548">Nucleotidyltransferase</keyword>
<evidence type="ECO:0000256" key="11">
    <source>
        <dbReference type="ARBA" id="ARBA00022792"/>
    </source>
</evidence>
<evidence type="ECO:0000256" key="2">
    <source>
        <dbReference type="ARBA" id="ARBA00004443"/>
    </source>
</evidence>
<protein>
    <recommendedName>
        <fullName evidence="7">Phosphatidate cytidylyltransferase, mitochondrial</fullName>
        <ecNumber evidence="6">2.7.7.41</ecNumber>
    </recommendedName>
    <alternativeName>
        <fullName evidence="18">CDP-diacylglycerol synthase</fullName>
    </alternativeName>
</protein>
<keyword evidence="8" id="KW-0444">Lipid biosynthesis</keyword>
<comment type="cofactor">
    <cofactor evidence="1">
        <name>Mg(2+)</name>
        <dbReference type="ChEBI" id="CHEBI:18420"/>
    </cofactor>
</comment>
<dbReference type="Proteomes" id="UP001301350">
    <property type="component" value="Unassembled WGS sequence"/>
</dbReference>
<dbReference type="GO" id="GO:0032049">
    <property type="term" value="P:cardiolipin biosynthetic process"/>
    <property type="evidence" value="ECO:0007669"/>
    <property type="project" value="InterPro"/>
</dbReference>
<evidence type="ECO:0000313" key="20">
    <source>
        <dbReference type="Proteomes" id="UP001301350"/>
    </source>
</evidence>
<comment type="subcellular location">
    <subcellularLocation>
        <location evidence="2">Mitochondrion inner membrane</location>
        <topology evidence="2">Peripheral membrane protein</topology>
        <orientation evidence="2">Matrix side</orientation>
    </subcellularLocation>
</comment>
<keyword evidence="11" id="KW-0999">Mitochondrion inner membrane</keyword>
<evidence type="ECO:0000256" key="9">
    <source>
        <dbReference type="ARBA" id="ARBA00022679"/>
    </source>
</evidence>
<evidence type="ECO:0000256" key="14">
    <source>
        <dbReference type="ARBA" id="ARBA00023128"/>
    </source>
</evidence>
<accession>A0AAV9IUM2</accession>
<dbReference type="AlphaFoldDB" id="A0AAV9IUM2"/>
<evidence type="ECO:0000256" key="12">
    <source>
        <dbReference type="ARBA" id="ARBA00022842"/>
    </source>
</evidence>
<keyword evidence="17" id="KW-1208">Phospholipid metabolism</keyword>
<keyword evidence="15" id="KW-0472">Membrane</keyword>
<keyword evidence="12" id="KW-0460">Magnesium</keyword>
<keyword evidence="14" id="KW-0496">Mitochondrion</keyword>
<comment type="caution">
    <text evidence="19">The sequence shown here is derived from an EMBL/GenBank/DDBJ whole genome shotgun (WGS) entry which is preliminary data.</text>
</comment>
<dbReference type="GO" id="GO:0016024">
    <property type="term" value="P:CDP-diacylglycerol biosynthetic process"/>
    <property type="evidence" value="ECO:0007669"/>
    <property type="project" value="TreeGrafter"/>
</dbReference>
<proteinExistence type="inferred from homology"/>
<evidence type="ECO:0000256" key="13">
    <source>
        <dbReference type="ARBA" id="ARBA00023098"/>
    </source>
</evidence>
<evidence type="ECO:0000256" key="6">
    <source>
        <dbReference type="ARBA" id="ARBA00012487"/>
    </source>
</evidence>
<comment type="pathway">
    <text evidence="4">Lipid metabolism.</text>
</comment>
<evidence type="ECO:0000256" key="1">
    <source>
        <dbReference type="ARBA" id="ARBA00001946"/>
    </source>
</evidence>
<dbReference type="EMBL" id="JANCYW010000006">
    <property type="protein sequence ID" value="KAK4535815.1"/>
    <property type="molecule type" value="Genomic_DNA"/>
</dbReference>
<evidence type="ECO:0000256" key="4">
    <source>
        <dbReference type="ARBA" id="ARBA00005189"/>
    </source>
</evidence>
<name>A0AAV9IUM2_CYACA</name>